<keyword evidence="4 7" id="KW-0479">Metal-binding</keyword>
<keyword evidence="5 7" id="KW-0460">Magnesium</keyword>
<evidence type="ECO:0000256" key="5">
    <source>
        <dbReference type="ARBA" id="ARBA00022842"/>
    </source>
</evidence>
<evidence type="ECO:0000256" key="4">
    <source>
        <dbReference type="ARBA" id="ARBA00022723"/>
    </source>
</evidence>
<dbReference type="RefSeq" id="WP_004332186.1">
    <property type="nucleotide sequence ID" value="NZ_ACNN01000005.1"/>
</dbReference>
<dbReference type="Proteomes" id="UP000004295">
    <property type="component" value="Unassembled WGS sequence"/>
</dbReference>
<comment type="similarity">
    <text evidence="2 7">Belongs to the phosphohexose mutase family.</text>
</comment>
<accession>C3J8C9</accession>
<name>C3J8C9_POREA</name>
<evidence type="ECO:0000259" key="8">
    <source>
        <dbReference type="Pfam" id="PF00408"/>
    </source>
</evidence>
<comment type="cofactor">
    <cofactor evidence="1">
        <name>Mg(2+)</name>
        <dbReference type="ChEBI" id="CHEBI:18420"/>
    </cofactor>
</comment>
<dbReference type="InterPro" id="IPR005844">
    <property type="entry name" value="A-D-PHexomutase_a/b/a-I"/>
</dbReference>
<dbReference type="eggNOG" id="COG1109">
    <property type="taxonomic scope" value="Bacteria"/>
</dbReference>
<evidence type="ECO:0000256" key="7">
    <source>
        <dbReference type="RuleBase" id="RU004326"/>
    </source>
</evidence>
<feature type="domain" description="Alpha-D-phosphohexomutase C-terminal" evidence="8">
    <location>
        <begin position="397"/>
        <end position="455"/>
    </location>
</feature>
<dbReference type="PROSITE" id="PS00710">
    <property type="entry name" value="PGM_PMM"/>
    <property type="match status" value="1"/>
</dbReference>
<dbReference type="PANTHER" id="PTHR42946">
    <property type="entry name" value="PHOSPHOHEXOSE MUTASE"/>
    <property type="match status" value="1"/>
</dbReference>
<dbReference type="Pfam" id="PF02879">
    <property type="entry name" value="PGM_PMM_II"/>
    <property type="match status" value="1"/>
</dbReference>
<dbReference type="GO" id="GO:0008966">
    <property type="term" value="F:phosphoglucosamine mutase activity"/>
    <property type="evidence" value="ECO:0007669"/>
    <property type="project" value="UniProtKB-EC"/>
</dbReference>
<dbReference type="GO" id="GO:0009252">
    <property type="term" value="P:peptidoglycan biosynthetic process"/>
    <property type="evidence" value="ECO:0007669"/>
    <property type="project" value="TreeGrafter"/>
</dbReference>
<dbReference type="GeneID" id="93365674"/>
<dbReference type="InterPro" id="IPR036900">
    <property type="entry name" value="A-D-PHexomutase_C_sf"/>
</dbReference>
<dbReference type="EMBL" id="ACNN01000005">
    <property type="protein sequence ID" value="EEN83719.1"/>
    <property type="molecule type" value="Genomic_DNA"/>
</dbReference>
<evidence type="ECO:0000256" key="2">
    <source>
        <dbReference type="ARBA" id="ARBA00010231"/>
    </source>
</evidence>
<protein>
    <submittedName>
        <fullName evidence="12">Phosphoglucosamine mutase</fullName>
        <ecNumber evidence="12">5.4.2.10</ecNumber>
    </submittedName>
</protein>
<dbReference type="InterPro" id="IPR005841">
    <property type="entry name" value="Alpha-D-phosphohexomutase_SF"/>
</dbReference>
<evidence type="ECO:0000259" key="11">
    <source>
        <dbReference type="Pfam" id="PF02880"/>
    </source>
</evidence>
<keyword evidence="6 12" id="KW-0413">Isomerase</keyword>
<dbReference type="GO" id="GO:0000287">
    <property type="term" value="F:magnesium ion binding"/>
    <property type="evidence" value="ECO:0007669"/>
    <property type="project" value="InterPro"/>
</dbReference>
<feature type="domain" description="Alpha-D-phosphohexomutase alpha/beta/alpha" evidence="9">
    <location>
        <begin position="8"/>
        <end position="141"/>
    </location>
</feature>
<evidence type="ECO:0000313" key="13">
    <source>
        <dbReference type="Proteomes" id="UP000004295"/>
    </source>
</evidence>
<organism evidence="12 13">
    <name type="scientific">Porphyromonas endodontalis (strain ATCC 35406 / DSM 24491 / JCM 8526 / CCUG 16442 / BCRC 14492 / NCTC 13058 / HG 370)</name>
    <name type="common">Bacteroides endodontalis</name>
    <dbReference type="NCBI Taxonomy" id="553175"/>
    <lineage>
        <taxon>Bacteria</taxon>
        <taxon>Pseudomonadati</taxon>
        <taxon>Bacteroidota</taxon>
        <taxon>Bacteroidia</taxon>
        <taxon>Bacteroidales</taxon>
        <taxon>Porphyromonadaceae</taxon>
        <taxon>Porphyromonas</taxon>
    </lineage>
</organism>
<feature type="domain" description="Alpha-D-phosphohexomutase alpha/beta/alpha" evidence="10">
    <location>
        <begin position="170"/>
        <end position="263"/>
    </location>
</feature>
<dbReference type="Gene3D" id="3.30.310.50">
    <property type="entry name" value="Alpha-D-phosphohexomutase, C-terminal domain"/>
    <property type="match status" value="1"/>
</dbReference>
<dbReference type="GO" id="GO:0005975">
    <property type="term" value="P:carbohydrate metabolic process"/>
    <property type="evidence" value="ECO:0007669"/>
    <property type="project" value="InterPro"/>
</dbReference>
<sequence length="463" mass="49897">MPLIKSISGIRGTIGGGASEGLNPIAVTRFTAAFATFIRKSSGVARPLIVVGRDARMSGELVRRIVTGTLMAMGCDVVDIDLATTPTTEMAVIGLKAQGGIIITASHNPKHWNALKLLGGKGEFLTDLEGKEVLSIAEDENFVFSPVEELGQIHYQDYLPEHCRAILALEEVDAEAIRAAGFSVAFDSINSVGGIAVPYLLRQLGVEVVYPLFDTPNGDFAHNPEPLPQHLVALSETVREKHATVGFSVDPDVDRLAIIDENGLPFGEEYTLVAVADYLLDYHGGGNTVSNLSSTRALRDVTERGHRGSYAAAAVGEVNVVAKMAATNALIGGEGNGGVIFPKLHAGRDALVGIAIFLTLLAKKKKSVSELRREYPVYYMSKQRADLPEGTDTKALFARIAERFASDHPNTIDGVKIDFPSSWVHMRASNTEPIVRIYTEAPTEEEANSLGEKFCNIVLEMLR</sequence>
<feature type="domain" description="Alpha-D-phosphohexomutase alpha/beta/alpha" evidence="11">
    <location>
        <begin position="270"/>
        <end position="375"/>
    </location>
</feature>
<dbReference type="Pfam" id="PF02878">
    <property type="entry name" value="PGM_PMM_I"/>
    <property type="match status" value="1"/>
</dbReference>
<comment type="caution">
    <text evidence="12">The sequence shown here is derived from an EMBL/GenBank/DDBJ whole genome shotgun (WGS) entry which is preliminary data.</text>
</comment>
<evidence type="ECO:0000259" key="10">
    <source>
        <dbReference type="Pfam" id="PF02879"/>
    </source>
</evidence>
<dbReference type="AlphaFoldDB" id="C3J8C9"/>
<dbReference type="Gene3D" id="3.40.120.10">
    <property type="entry name" value="Alpha-D-Glucose-1,6-Bisphosphate, subunit A, domain 3"/>
    <property type="match status" value="3"/>
</dbReference>
<dbReference type="InterPro" id="IPR005845">
    <property type="entry name" value="A-D-PHexomutase_a/b/a-II"/>
</dbReference>
<dbReference type="GO" id="GO:0004615">
    <property type="term" value="F:phosphomannomutase activity"/>
    <property type="evidence" value="ECO:0007669"/>
    <property type="project" value="TreeGrafter"/>
</dbReference>
<gene>
    <name evidence="12" type="primary">glmM</name>
    <name evidence="12" type="ORF">POREN0001_1374</name>
</gene>
<dbReference type="SUPFAM" id="SSF55957">
    <property type="entry name" value="Phosphoglucomutase, C-terminal domain"/>
    <property type="match status" value="1"/>
</dbReference>
<dbReference type="InterPro" id="IPR005843">
    <property type="entry name" value="A-D-PHexomutase_C"/>
</dbReference>
<dbReference type="STRING" id="553175.POREN0001_1374"/>
<dbReference type="GO" id="GO:0005829">
    <property type="term" value="C:cytosol"/>
    <property type="evidence" value="ECO:0007669"/>
    <property type="project" value="TreeGrafter"/>
</dbReference>
<dbReference type="EC" id="5.4.2.10" evidence="12"/>
<evidence type="ECO:0000256" key="1">
    <source>
        <dbReference type="ARBA" id="ARBA00001946"/>
    </source>
</evidence>
<dbReference type="NCBIfam" id="TIGR03990">
    <property type="entry name" value="Arch_GlmM"/>
    <property type="match status" value="1"/>
</dbReference>
<evidence type="ECO:0000256" key="6">
    <source>
        <dbReference type="ARBA" id="ARBA00023235"/>
    </source>
</evidence>
<keyword evidence="13" id="KW-1185">Reference proteome</keyword>
<dbReference type="InterPro" id="IPR050060">
    <property type="entry name" value="Phosphoglucosamine_mutase"/>
</dbReference>
<dbReference type="PRINTS" id="PR00509">
    <property type="entry name" value="PGMPMM"/>
</dbReference>
<dbReference type="Pfam" id="PF00408">
    <property type="entry name" value="PGM_PMM_IV"/>
    <property type="match status" value="1"/>
</dbReference>
<evidence type="ECO:0000256" key="3">
    <source>
        <dbReference type="ARBA" id="ARBA00022553"/>
    </source>
</evidence>
<dbReference type="SUPFAM" id="SSF53738">
    <property type="entry name" value="Phosphoglucomutase, first 3 domains"/>
    <property type="match status" value="3"/>
</dbReference>
<dbReference type="Pfam" id="PF02880">
    <property type="entry name" value="PGM_PMM_III"/>
    <property type="match status" value="1"/>
</dbReference>
<reference evidence="12 13" key="1">
    <citation type="submission" date="2009-04" db="EMBL/GenBank/DDBJ databases">
        <authorList>
            <person name="Sebastian Y."/>
            <person name="Madupu R."/>
            <person name="Durkin A.S."/>
            <person name="Torralba M."/>
            <person name="Methe B."/>
            <person name="Sutton G.G."/>
            <person name="Strausberg R.L."/>
            <person name="Nelson K.E."/>
        </authorList>
    </citation>
    <scope>NUCLEOTIDE SEQUENCE [LARGE SCALE GENOMIC DNA]</scope>
    <source>
        <strain evidence="13">ATCC 35406 / BCRC 14492 / JCM 8526 / NCTC 13058 / HG 370</strain>
    </source>
</reference>
<evidence type="ECO:0000259" key="9">
    <source>
        <dbReference type="Pfam" id="PF02878"/>
    </source>
</evidence>
<dbReference type="InterPro" id="IPR005846">
    <property type="entry name" value="A-D-PHexomutase_a/b/a-III"/>
</dbReference>
<proteinExistence type="inferred from homology"/>
<keyword evidence="3" id="KW-0597">Phosphoprotein</keyword>
<dbReference type="PANTHER" id="PTHR42946:SF1">
    <property type="entry name" value="PHOSPHOGLUCOMUTASE (ALPHA-D-GLUCOSE-1,6-BISPHOSPHATE-DEPENDENT)"/>
    <property type="match status" value="1"/>
</dbReference>
<dbReference type="InterPro" id="IPR024086">
    <property type="entry name" value="GlmM_arc-type"/>
</dbReference>
<dbReference type="InterPro" id="IPR016066">
    <property type="entry name" value="A-D-PHexomutase_CS"/>
</dbReference>
<dbReference type="InterPro" id="IPR016055">
    <property type="entry name" value="A-D-PHexomutase_a/b/a-I/II/III"/>
</dbReference>
<dbReference type="GO" id="GO:0006048">
    <property type="term" value="P:UDP-N-acetylglucosamine biosynthetic process"/>
    <property type="evidence" value="ECO:0007669"/>
    <property type="project" value="TreeGrafter"/>
</dbReference>
<evidence type="ECO:0000313" key="12">
    <source>
        <dbReference type="EMBL" id="EEN83719.1"/>
    </source>
</evidence>